<dbReference type="OrthoDB" id="665082at2759"/>
<organism evidence="2 3">
    <name type="scientific">Spirodela intermedia</name>
    <name type="common">Intermediate duckweed</name>
    <dbReference type="NCBI Taxonomy" id="51605"/>
    <lineage>
        <taxon>Eukaryota</taxon>
        <taxon>Viridiplantae</taxon>
        <taxon>Streptophyta</taxon>
        <taxon>Embryophyta</taxon>
        <taxon>Tracheophyta</taxon>
        <taxon>Spermatophyta</taxon>
        <taxon>Magnoliopsida</taxon>
        <taxon>Liliopsida</taxon>
        <taxon>Araceae</taxon>
        <taxon>Lemnoideae</taxon>
        <taxon>Spirodela</taxon>
    </lineage>
</organism>
<gene>
    <name evidence="2" type="ORF">SI8410_05006335</name>
</gene>
<dbReference type="Proteomes" id="UP000663760">
    <property type="component" value="Chromosome 5"/>
</dbReference>
<sequence length="65" mass="6689">MATVTRAAGHLLLLRPAIHPRYVPRRGKVLKGVLRAALAAFFLGAAAAAGGERSHATGAPAAYQV</sequence>
<keyword evidence="1" id="KW-0472">Membrane</keyword>
<keyword evidence="1" id="KW-0812">Transmembrane</keyword>
<dbReference type="AlphaFoldDB" id="A0A7I8KDT9"/>
<evidence type="ECO:0000313" key="2">
    <source>
        <dbReference type="EMBL" id="CAA7395672.1"/>
    </source>
</evidence>
<proteinExistence type="predicted"/>
<protein>
    <submittedName>
        <fullName evidence="2">Uncharacterized protein</fullName>
    </submittedName>
</protein>
<reference evidence="2" key="1">
    <citation type="submission" date="2020-02" db="EMBL/GenBank/DDBJ databases">
        <authorList>
            <person name="Scholz U."/>
            <person name="Mascher M."/>
            <person name="Fiebig A."/>
        </authorList>
    </citation>
    <scope>NUCLEOTIDE SEQUENCE</scope>
</reference>
<accession>A0A7I8KDT9</accession>
<keyword evidence="1" id="KW-1133">Transmembrane helix</keyword>
<evidence type="ECO:0000313" key="3">
    <source>
        <dbReference type="Proteomes" id="UP000663760"/>
    </source>
</evidence>
<evidence type="ECO:0000256" key="1">
    <source>
        <dbReference type="SAM" id="Phobius"/>
    </source>
</evidence>
<feature type="transmembrane region" description="Helical" evidence="1">
    <location>
        <begin position="32"/>
        <end position="50"/>
    </location>
</feature>
<dbReference type="EMBL" id="LR746268">
    <property type="protein sequence ID" value="CAA7395672.1"/>
    <property type="molecule type" value="Genomic_DNA"/>
</dbReference>
<name>A0A7I8KDT9_SPIIN</name>
<keyword evidence="3" id="KW-1185">Reference proteome</keyword>